<dbReference type="GO" id="GO:0003735">
    <property type="term" value="F:structural constituent of ribosome"/>
    <property type="evidence" value="ECO:0007669"/>
    <property type="project" value="InterPro"/>
</dbReference>
<dbReference type="InterPro" id="IPR005996">
    <property type="entry name" value="Ribosomal_uL30_bac-type"/>
</dbReference>
<keyword evidence="3 5" id="KW-0689">Ribosomal protein</keyword>
<accession>A0A0H4TA99</accession>
<keyword evidence="4 5" id="KW-0687">Ribonucleoprotein</keyword>
<dbReference type="PIRSF" id="PIRSF002211">
    <property type="entry name" value="Ribosomal_L30_bac-type"/>
    <property type="match status" value="1"/>
</dbReference>
<comment type="subunit">
    <text evidence="2 5">Part of the 50S ribosomal subunit.</text>
</comment>
<name>A0A0H4TA99_9BACT</name>
<dbReference type="AlphaFoldDB" id="A0A0H4TA99"/>
<dbReference type="GO" id="GO:0022625">
    <property type="term" value="C:cytosolic large ribosomal subunit"/>
    <property type="evidence" value="ECO:0007669"/>
    <property type="project" value="TreeGrafter"/>
</dbReference>
<dbReference type="InterPro" id="IPR036919">
    <property type="entry name" value="Ribo_uL30_ferredoxin-like_sf"/>
</dbReference>
<feature type="domain" description="Large ribosomal subunit protein uL30-like ferredoxin-like fold" evidence="6">
    <location>
        <begin position="7"/>
        <end position="57"/>
    </location>
</feature>
<evidence type="ECO:0000256" key="5">
    <source>
        <dbReference type="HAMAP-Rule" id="MF_01371"/>
    </source>
</evidence>
<evidence type="ECO:0000313" key="7">
    <source>
        <dbReference type="EMBL" id="AKQ03407.1"/>
    </source>
</evidence>
<dbReference type="PANTHER" id="PTHR15892:SF2">
    <property type="entry name" value="LARGE RIBOSOMAL SUBUNIT PROTEIN UL30M"/>
    <property type="match status" value="1"/>
</dbReference>
<sequence length="61" mass="6959">MASSKWLKITWVRSTIACPEKQRRIIRGLGFRKLQQTVERPDTPEIRGMVAKVAHLVKVSG</sequence>
<dbReference type="EMBL" id="KT007012">
    <property type="protein sequence ID" value="AKQ03407.1"/>
    <property type="molecule type" value="Genomic_DNA"/>
</dbReference>
<dbReference type="Gene3D" id="3.30.1390.20">
    <property type="entry name" value="Ribosomal protein L30, ferredoxin-like fold domain"/>
    <property type="match status" value="1"/>
</dbReference>
<dbReference type="PANTHER" id="PTHR15892">
    <property type="entry name" value="MITOCHONDRIAL RIBOSOMAL PROTEIN L30"/>
    <property type="match status" value="1"/>
</dbReference>
<protein>
    <recommendedName>
        <fullName evidence="5">Large ribosomal subunit protein uL30</fullName>
    </recommendedName>
</protein>
<dbReference type="HAMAP" id="MF_01371_B">
    <property type="entry name" value="Ribosomal_uL30_B"/>
    <property type="match status" value="1"/>
</dbReference>
<proteinExistence type="inferred from homology"/>
<gene>
    <name evidence="5" type="primary">rpmD</name>
</gene>
<dbReference type="GO" id="GO:0006412">
    <property type="term" value="P:translation"/>
    <property type="evidence" value="ECO:0007669"/>
    <property type="project" value="UniProtKB-UniRule"/>
</dbReference>
<evidence type="ECO:0000256" key="1">
    <source>
        <dbReference type="ARBA" id="ARBA00007594"/>
    </source>
</evidence>
<dbReference type="SUPFAM" id="SSF55129">
    <property type="entry name" value="Ribosomal protein L30p/L7e"/>
    <property type="match status" value="1"/>
</dbReference>
<dbReference type="NCBIfam" id="TIGR01308">
    <property type="entry name" value="rpmD_bact"/>
    <property type="match status" value="1"/>
</dbReference>
<dbReference type="Pfam" id="PF00327">
    <property type="entry name" value="Ribosomal_L30"/>
    <property type="match status" value="1"/>
</dbReference>
<evidence type="ECO:0000256" key="2">
    <source>
        <dbReference type="ARBA" id="ARBA00011838"/>
    </source>
</evidence>
<evidence type="ECO:0000256" key="4">
    <source>
        <dbReference type="ARBA" id="ARBA00023274"/>
    </source>
</evidence>
<evidence type="ECO:0000256" key="3">
    <source>
        <dbReference type="ARBA" id="ARBA00022980"/>
    </source>
</evidence>
<dbReference type="InterPro" id="IPR016082">
    <property type="entry name" value="Ribosomal_uL30_ferredoxin-like"/>
</dbReference>
<organism evidence="7">
    <name type="scientific">uncultured Acidobacteria bacterium Rifle_16ft_4_minimus_37967</name>
    <dbReference type="NCBI Taxonomy" id="1665087"/>
    <lineage>
        <taxon>Bacteria</taxon>
        <taxon>Pseudomonadati</taxon>
        <taxon>Acidobacteriota</taxon>
        <taxon>environmental samples</taxon>
    </lineage>
</organism>
<dbReference type="CDD" id="cd01658">
    <property type="entry name" value="Ribosomal_L30"/>
    <property type="match status" value="1"/>
</dbReference>
<reference evidence="7" key="1">
    <citation type="journal article" date="2015" name="ISME J.">
        <title>Aquifer environment selects for microbial species cohorts in sediment and groundwater.</title>
        <authorList>
            <person name="Hug L.A."/>
            <person name="Thomas B.C."/>
            <person name="Brown C.T."/>
            <person name="Frischkorn K.R."/>
            <person name="Williams K.H."/>
            <person name="Tringe S.G."/>
            <person name="Banfield J.F."/>
        </authorList>
    </citation>
    <scope>NUCLEOTIDE SEQUENCE</scope>
</reference>
<comment type="similarity">
    <text evidence="1 5">Belongs to the universal ribosomal protein uL30 family.</text>
</comment>
<evidence type="ECO:0000259" key="6">
    <source>
        <dbReference type="Pfam" id="PF00327"/>
    </source>
</evidence>